<feature type="domain" description="LNR" evidence="5">
    <location>
        <begin position="102"/>
        <end position="132"/>
    </location>
</feature>
<reference evidence="6 7" key="1">
    <citation type="submission" date="2016-11" db="EMBL/GenBank/DDBJ databases">
        <title>The macronuclear genome of Stentor coeruleus: a giant cell with tiny introns.</title>
        <authorList>
            <person name="Slabodnick M."/>
            <person name="Ruby J.G."/>
            <person name="Reiff S.B."/>
            <person name="Swart E.C."/>
            <person name="Gosai S."/>
            <person name="Prabakaran S."/>
            <person name="Witkowska E."/>
            <person name="Larue G.E."/>
            <person name="Fisher S."/>
            <person name="Freeman R.M."/>
            <person name="Gunawardena J."/>
            <person name="Chu W."/>
            <person name="Stover N.A."/>
            <person name="Gregory B.D."/>
            <person name="Nowacki M."/>
            <person name="Derisi J."/>
            <person name="Roy S.W."/>
            <person name="Marshall W.F."/>
            <person name="Sood P."/>
        </authorList>
    </citation>
    <scope>NUCLEOTIDE SEQUENCE [LARGE SCALE GENOMIC DNA]</scope>
    <source>
        <strain evidence="6">WM001</strain>
    </source>
</reference>
<evidence type="ECO:0000313" key="7">
    <source>
        <dbReference type="Proteomes" id="UP000187209"/>
    </source>
</evidence>
<keyword evidence="2" id="KW-1015">Disulfide bond</keyword>
<dbReference type="Gene3D" id="3.30.300.320">
    <property type="match status" value="2"/>
</dbReference>
<keyword evidence="3" id="KW-0325">Glycoprotein</keyword>
<name>A0A1R2ALF0_9CILI</name>
<dbReference type="InterPro" id="IPR000800">
    <property type="entry name" value="Notch_dom"/>
</dbReference>
<keyword evidence="7" id="KW-1185">Reference proteome</keyword>
<keyword evidence="4" id="KW-0732">Signal</keyword>
<feature type="domain" description="LNR" evidence="5">
    <location>
        <begin position="65"/>
        <end position="99"/>
    </location>
</feature>
<dbReference type="Proteomes" id="UP000187209">
    <property type="component" value="Unassembled WGS sequence"/>
</dbReference>
<evidence type="ECO:0000256" key="2">
    <source>
        <dbReference type="ARBA" id="ARBA00023157"/>
    </source>
</evidence>
<feature type="signal peptide" evidence="4">
    <location>
        <begin position="1"/>
        <end position="17"/>
    </location>
</feature>
<evidence type="ECO:0000256" key="1">
    <source>
        <dbReference type="ARBA" id="ARBA00022737"/>
    </source>
</evidence>
<proteinExistence type="predicted"/>
<dbReference type="Pfam" id="PF00066">
    <property type="entry name" value="Notch"/>
    <property type="match status" value="2"/>
</dbReference>
<gene>
    <name evidence="6" type="ORF">SteCoe_38385</name>
</gene>
<protein>
    <recommendedName>
        <fullName evidence="5">LNR domain-containing protein</fullName>
    </recommendedName>
</protein>
<dbReference type="OrthoDB" id="343807at2759"/>
<evidence type="ECO:0000259" key="5">
    <source>
        <dbReference type="Pfam" id="PF00066"/>
    </source>
</evidence>
<evidence type="ECO:0000313" key="6">
    <source>
        <dbReference type="EMBL" id="OMJ65363.1"/>
    </source>
</evidence>
<accession>A0A1R2ALF0</accession>
<comment type="caution">
    <text evidence="6">The sequence shown here is derived from an EMBL/GenBank/DDBJ whole genome shotgun (WGS) entry which is preliminary data.</text>
</comment>
<evidence type="ECO:0000256" key="3">
    <source>
        <dbReference type="ARBA" id="ARBA00023180"/>
    </source>
</evidence>
<evidence type="ECO:0000256" key="4">
    <source>
        <dbReference type="SAM" id="SignalP"/>
    </source>
</evidence>
<sequence length="184" mass="20603">MIIMSILILSFVDGTLFEFDESLCSNNMIGDLICNSVCNIGICEFDSPYKDSTGFNSFKHSDCYEDCLNTSCNTYLLGNEVCDDECNNQSCGWDIGDCNFVCNNGCTEDMLGNGICDPSCNVPECRYDNNDCGWCNEGCFKENLQLYTECIPQCNNTETYCFYEDNNPCFPPCAKGCPVYLLKD</sequence>
<dbReference type="AlphaFoldDB" id="A0A1R2ALF0"/>
<keyword evidence="1" id="KW-0677">Repeat</keyword>
<feature type="chain" id="PRO_5012525987" description="LNR domain-containing protein" evidence="4">
    <location>
        <begin position="18"/>
        <end position="184"/>
    </location>
</feature>
<organism evidence="6 7">
    <name type="scientific">Stentor coeruleus</name>
    <dbReference type="NCBI Taxonomy" id="5963"/>
    <lineage>
        <taxon>Eukaryota</taxon>
        <taxon>Sar</taxon>
        <taxon>Alveolata</taxon>
        <taxon>Ciliophora</taxon>
        <taxon>Postciliodesmatophora</taxon>
        <taxon>Heterotrichea</taxon>
        <taxon>Heterotrichida</taxon>
        <taxon>Stentoridae</taxon>
        <taxon>Stentor</taxon>
    </lineage>
</organism>
<dbReference type="EMBL" id="MPUH01002192">
    <property type="protein sequence ID" value="OMJ65363.1"/>
    <property type="molecule type" value="Genomic_DNA"/>
</dbReference>